<dbReference type="KEGG" id="cdep:91088349"/>
<dbReference type="EMBL" id="CP143787">
    <property type="protein sequence ID" value="WVN88924.1"/>
    <property type="molecule type" value="Genomic_DNA"/>
</dbReference>
<accession>A0AAJ8JV73</accession>
<evidence type="ECO:0000313" key="2">
    <source>
        <dbReference type="EMBL" id="WVN88924.1"/>
    </source>
</evidence>
<evidence type="ECO:0000256" key="1">
    <source>
        <dbReference type="SAM" id="MobiDB-lite"/>
    </source>
</evidence>
<feature type="compositionally biased region" description="Gly residues" evidence="1">
    <location>
        <begin position="1"/>
        <end position="20"/>
    </location>
</feature>
<proteinExistence type="predicted"/>
<organism evidence="2 3">
    <name type="scientific">Cryptococcus depauperatus CBS 7841</name>
    <dbReference type="NCBI Taxonomy" id="1295531"/>
    <lineage>
        <taxon>Eukaryota</taxon>
        <taxon>Fungi</taxon>
        <taxon>Dikarya</taxon>
        <taxon>Basidiomycota</taxon>
        <taxon>Agaricomycotina</taxon>
        <taxon>Tremellomycetes</taxon>
        <taxon>Tremellales</taxon>
        <taxon>Cryptococcaceae</taxon>
        <taxon>Cryptococcus</taxon>
    </lineage>
</organism>
<keyword evidence="3" id="KW-1185">Reference proteome</keyword>
<sequence length="134" mass="14451">MGARSGGCGDWPEPRGGGSSGESKVLTKAEGDKALSSEAASFSELSGKLRLYMRTKWSSWLDKYETDTRVVAGLEGIGHKESMNIALAKQNPHEEFATAMSFEAVHGNEFYCPPQEGSAATIVMTTEDRKTSPM</sequence>
<name>A0AAJ8JV73_9TREE</name>
<reference evidence="2" key="3">
    <citation type="submission" date="2024-01" db="EMBL/GenBank/DDBJ databases">
        <authorList>
            <person name="Coelho M.A."/>
            <person name="David-Palma M."/>
            <person name="Shea T."/>
            <person name="Sun S."/>
            <person name="Cuomo C.A."/>
            <person name="Heitman J."/>
        </authorList>
    </citation>
    <scope>NUCLEOTIDE SEQUENCE</scope>
    <source>
        <strain evidence="2">CBS 7841</strain>
    </source>
</reference>
<evidence type="ECO:0000313" key="3">
    <source>
        <dbReference type="Proteomes" id="UP000094043"/>
    </source>
</evidence>
<dbReference type="Proteomes" id="UP000094043">
    <property type="component" value="Chromosome 4"/>
</dbReference>
<feature type="region of interest" description="Disordered" evidence="1">
    <location>
        <begin position="1"/>
        <end position="32"/>
    </location>
</feature>
<reference evidence="2" key="1">
    <citation type="submission" date="2016-06" db="EMBL/GenBank/DDBJ databases">
        <authorList>
            <person name="Cuomo C."/>
            <person name="Litvintseva A."/>
            <person name="Heitman J."/>
            <person name="Chen Y."/>
            <person name="Sun S."/>
            <person name="Springer D."/>
            <person name="Dromer F."/>
            <person name="Young S."/>
            <person name="Zeng Q."/>
            <person name="Chapman S."/>
            <person name="Gujja S."/>
            <person name="Saif S."/>
            <person name="Birren B."/>
        </authorList>
    </citation>
    <scope>NUCLEOTIDE SEQUENCE</scope>
    <source>
        <strain evidence="2">CBS 7841</strain>
    </source>
</reference>
<dbReference type="AlphaFoldDB" id="A0AAJ8JV73"/>
<dbReference type="RefSeq" id="XP_066069624.1">
    <property type="nucleotide sequence ID" value="XM_066213527.1"/>
</dbReference>
<gene>
    <name evidence="2" type="ORF">L203_104139</name>
</gene>
<protein>
    <submittedName>
        <fullName evidence="2">Uncharacterized protein</fullName>
    </submittedName>
</protein>
<reference evidence="2" key="2">
    <citation type="journal article" date="2022" name="Elife">
        <title>Obligate sexual reproduction of a homothallic fungus closely related to the Cryptococcus pathogenic species complex.</title>
        <authorList>
            <person name="Passer A.R."/>
            <person name="Clancey S.A."/>
            <person name="Shea T."/>
            <person name="David-Palma M."/>
            <person name="Averette A.F."/>
            <person name="Boekhout T."/>
            <person name="Porcel B.M."/>
            <person name="Nowrousian M."/>
            <person name="Cuomo C.A."/>
            <person name="Sun S."/>
            <person name="Heitman J."/>
            <person name="Coelho M.A."/>
        </authorList>
    </citation>
    <scope>NUCLEOTIDE SEQUENCE</scope>
    <source>
        <strain evidence="2">CBS 7841</strain>
    </source>
</reference>
<dbReference type="GeneID" id="91088349"/>